<reference evidence="2" key="1">
    <citation type="submission" date="2021-11" db="EMBL/GenBank/DDBJ databases">
        <title>The complete genome of Massilia sp sp. G4R7.</title>
        <authorList>
            <person name="Liu L."/>
            <person name="Yue J."/>
            <person name="Yuan J."/>
            <person name="Yang F."/>
            <person name="Li L."/>
        </authorList>
    </citation>
    <scope>NUCLEOTIDE SEQUENCE</scope>
    <source>
        <strain evidence="2">G4R7</strain>
    </source>
</reference>
<dbReference type="InterPro" id="IPR046291">
    <property type="entry name" value="DUF6328"/>
</dbReference>
<keyword evidence="1" id="KW-0812">Transmembrane</keyword>
<evidence type="ECO:0000313" key="2">
    <source>
        <dbReference type="EMBL" id="MCD2519681.1"/>
    </source>
</evidence>
<keyword evidence="1" id="KW-1133">Transmembrane helix</keyword>
<organism evidence="2 3">
    <name type="scientific">Massilia phyllostachyos</name>
    <dbReference type="NCBI Taxonomy" id="2898585"/>
    <lineage>
        <taxon>Bacteria</taxon>
        <taxon>Pseudomonadati</taxon>
        <taxon>Pseudomonadota</taxon>
        <taxon>Betaproteobacteria</taxon>
        <taxon>Burkholderiales</taxon>
        <taxon>Oxalobacteraceae</taxon>
        <taxon>Telluria group</taxon>
        <taxon>Massilia</taxon>
    </lineage>
</organism>
<keyword evidence="1" id="KW-0472">Membrane</keyword>
<dbReference type="Proteomes" id="UP001179361">
    <property type="component" value="Unassembled WGS sequence"/>
</dbReference>
<evidence type="ECO:0000313" key="3">
    <source>
        <dbReference type="Proteomes" id="UP001179361"/>
    </source>
</evidence>
<feature type="transmembrane region" description="Helical" evidence="1">
    <location>
        <begin position="126"/>
        <end position="147"/>
    </location>
</feature>
<dbReference type="Pfam" id="PF19853">
    <property type="entry name" value="DUF6328"/>
    <property type="match status" value="1"/>
</dbReference>
<dbReference type="EMBL" id="JAJNOC010000020">
    <property type="protein sequence ID" value="MCD2519681.1"/>
    <property type="molecule type" value="Genomic_DNA"/>
</dbReference>
<evidence type="ECO:0000256" key="1">
    <source>
        <dbReference type="SAM" id="Phobius"/>
    </source>
</evidence>
<gene>
    <name evidence="2" type="ORF">LQ564_25580</name>
</gene>
<accession>A0ABS8QD50</accession>
<proteinExistence type="predicted"/>
<protein>
    <submittedName>
        <fullName evidence="2">DUF6328 family protein</fullName>
    </submittedName>
</protein>
<dbReference type="RefSeq" id="WP_231060949.1">
    <property type="nucleotide sequence ID" value="NZ_JAJNOC010000020.1"/>
</dbReference>
<comment type="caution">
    <text evidence="2">The sequence shown here is derived from an EMBL/GenBank/DDBJ whole genome shotgun (WGS) entry which is preliminary data.</text>
</comment>
<name>A0ABS8QD50_9BURK</name>
<sequence length="167" mass="18182">MEQKHEEQEQDDMEMRNIIEEARVVLPGVQALFGFQTIAVFNDRFAELADYAKACHALGMIMVVISIAMVMTPAIYYRTCHGQATASMAKLSSRMIRGALGPLAAGLALDMFTVIHVVASGMEACMALSVGAGLGTLALLAGLWFFLPRHGRRKIAGSKQARQNRLV</sequence>
<keyword evidence="3" id="KW-1185">Reference proteome</keyword>
<feature type="transmembrane region" description="Helical" evidence="1">
    <location>
        <begin position="98"/>
        <end position="120"/>
    </location>
</feature>
<feature type="transmembrane region" description="Helical" evidence="1">
    <location>
        <begin position="57"/>
        <end position="77"/>
    </location>
</feature>